<dbReference type="EMBL" id="CP039865">
    <property type="protein sequence ID" value="QCK86370.1"/>
    <property type="molecule type" value="Genomic_DNA"/>
</dbReference>
<sequence>MPDEPQLYARYRGHILEIVTDRLTLRLDTGDLVAIEDYLKVLLADARELRIMTLDEAPFVLQRYRIAPPLACAA</sequence>
<accession>A0A4D7QEF9</accession>
<protein>
    <submittedName>
        <fullName evidence="1">Uncharacterized protein</fullName>
    </submittedName>
</protein>
<keyword evidence="2" id="KW-1185">Reference proteome</keyword>
<evidence type="ECO:0000313" key="2">
    <source>
        <dbReference type="Proteomes" id="UP000298588"/>
    </source>
</evidence>
<dbReference type="KEGG" id="paqt:E8L99_11710"/>
<name>A0A4D7QEF9_9HYPH</name>
<proteinExistence type="predicted"/>
<dbReference type="Proteomes" id="UP000298588">
    <property type="component" value="Chromosome"/>
</dbReference>
<dbReference type="AlphaFoldDB" id="A0A4D7QEF9"/>
<organism evidence="1 2">
    <name type="scientific">Phreatobacter aquaticus</name>
    <dbReference type="NCBI Taxonomy" id="2570229"/>
    <lineage>
        <taxon>Bacteria</taxon>
        <taxon>Pseudomonadati</taxon>
        <taxon>Pseudomonadota</taxon>
        <taxon>Alphaproteobacteria</taxon>
        <taxon>Hyphomicrobiales</taxon>
        <taxon>Phreatobacteraceae</taxon>
        <taxon>Phreatobacter</taxon>
    </lineage>
</organism>
<reference evidence="1 2" key="1">
    <citation type="submission" date="2019-04" db="EMBL/GenBank/DDBJ databases">
        <title>Phreatobacter aquaticus sp. nov.</title>
        <authorList>
            <person name="Choi A."/>
            <person name="Baek K."/>
        </authorList>
    </citation>
    <scope>NUCLEOTIDE SEQUENCE [LARGE SCALE GENOMIC DNA]</scope>
    <source>
        <strain evidence="1 2">NMCR1094</strain>
    </source>
</reference>
<dbReference type="OrthoDB" id="8480735at2"/>
<gene>
    <name evidence="1" type="ORF">E8L99_11710</name>
</gene>
<dbReference type="RefSeq" id="WP_137099701.1">
    <property type="nucleotide sequence ID" value="NZ_CP039865.1"/>
</dbReference>
<evidence type="ECO:0000313" key="1">
    <source>
        <dbReference type="EMBL" id="QCK86370.1"/>
    </source>
</evidence>